<reference evidence="1" key="1">
    <citation type="submission" date="2021-11" db="EMBL/GenBank/DDBJ databases">
        <authorList>
            <person name="Islam A."/>
            <person name="Islam S."/>
            <person name="Flora M.S."/>
            <person name="Rahman M."/>
            <person name="Ziaur R.M."/>
            <person name="Epstein J.H."/>
            <person name="Hassan M."/>
            <person name="Klassen M."/>
            <person name="Woodard K."/>
            <person name="Webb A."/>
            <person name="Webby R.J."/>
            <person name="El Zowalaty M.E."/>
        </authorList>
    </citation>
    <scope>NUCLEOTIDE SEQUENCE</scope>
    <source>
        <strain evidence="1">Pbs3</strain>
    </source>
</reference>
<accession>A0AAU9KND4</accession>
<organism evidence="1 2">
    <name type="scientific">Peronospora belbahrii</name>
    <dbReference type="NCBI Taxonomy" id="622444"/>
    <lineage>
        <taxon>Eukaryota</taxon>
        <taxon>Sar</taxon>
        <taxon>Stramenopiles</taxon>
        <taxon>Oomycota</taxon>
        <taxon>Peronosporomycetes</taxon>
        <taxon>Peronosporales</taxon>
        <taxon>Peronosporaceae</taxon>
        <taxon>Peronospora</taxon>
    </lineage>
</organism>
<gene>
    <name evidence="1" type="ORF">PBS003_LOCUS739</name>
</gene>
<evidence type="ECO:0000313" key="1">
    <source>
        <dbReference type="EMBL" id="CAH0473864.1"/>
    </source>
</evidence>
<dbReference type="EMBL" id="CAKKTJ010000088">
    <property type="protein sequence ID" value="CAH0473864.1"/>
    <property type="molecule type" value="Genomic_DNA"/>
</dbReference>
<sequence>MTKHIQEHDDKLTEDAVLTLDKLLIIMCSFKAKTDKQHKKACNSVATPIIGENQRPKEADVTVEGSEPP</sequence>
<evidence type="ECO:0000313" key="2">
    <source>
        <dbReference type="Proteomes" id="UP001160483"/>
    </source>
</evidence>
<dbReference type="AlphaFoldDB" id="A0AAU9KND4"/>
<name>A0AAU9KND4_9STRA</name>
<dbReference type="Proteomes" id="UP001160483">
    <property type="component" value="Unassembled WGS sequence"/>
</dbReference>
<comment type="caution">
    <text evidence="1">The sequence shown here is derived from an EMBL/GenBank/DDBJ whole genome shotgun (WGS) entry which is preliminary data.</text>
</comment>
<protein>
    <submittedName>
        <fullName evidence="1">Uncharacterized protein</fullName>
    </submittedName>
</protein>
<proteinExistence type="predicted"/>